<dbReference type="PATRIC" id="fig|1218565.3.peg.1788"/>
<proteinExistence type="predicted"/>
<evidence type="ECO:0000313" key="1">
    <source>
        <dbReference type="EMBL" id="EMJ95655.1"/>
    </source>
</evidence>
<accession>M6DAT6</accession>
<gene>
    <name evidence="1" type="ORF">LEP1GSC194_0843</name>
</gene>
<dbReference type="EMBL" id="ANIK01000034">
    <property type="protein sequence ID" value="EMJ95655.1"/>
    <property type="molecule type" value="Genomic_DNA"/>
</dbReference>
<evidence type="ECO:0000313" key="2">
    <source>
        <dbReference type="Proteomes" id="UP000011988"/>
    </source>
</evidence>
<organism evidence="1 2">
    <name type="scientific">Leptospira alstonii serovar Sichuan str. 79601</name>
    <dbReference type="NCBI Taxonomy" id="1218565"/>
    <lineage>
        <taxon>Bacteria</taxon>
        <taxon>Pseudomonadati</taxon>
        <taxon>Spirochaetota</taxon>
        <taxon>Spirochaetia</taxon>
        <taxon>Leptospirales</taxon>
        <taxon>Leptospiraceae</taxon>
        <taxon>Leptospira</taxon>
    </lineage>
</organism>
<dbReference type="AlphaFoldDB" id="M6DAT6"/>
<comment type="caution">
    <text evidence="1">The sequence shown here is derived from an EMBL/GenBank/DDBJ whole genome shotgun (WGS) entry which is preliminary data.</text>
</comment>
<sequence>MKKYDHLYSNLPVESEIAVNRSTSRLFDIIKILYTDLTSIQGEE</sequence>
<dbReference type="Proteomes" id="UP000011988">
    <property type="component" value="Unassembled WGS sequence"/>
</dbReference>
<name>M6DAT6_9LEPT</name>
<reference evidence="1 2" key="1">
    <citation type="submission" date="2013-01" db="EMBL/GenBank/DDBJ databases">
        <authorList>
            <person name="Harkins D.M."/>
            <person name="Durkin A.S."/>
            <person name="Brinkac L.M."/>
            <person name="Haft D.H."/>
            <person name="Selengut J.D."/>
            <person name="Sanka R."/>
            <person name="DePew J."/>
            <person name="Purushe J."/>
            <person name="Galloway R.L."/>
            <person name="Vinetz J.M."/>
            <person name="Sutton G.G."/>
            <person name="Nierman W.C."/>
            <person name="Fouts D.E."/>
        </authorList>
    </citation>
    <scope>NUCLEOTIDE SEQUENCE [LARGE SCALE GENOMIC DNA]</scope>
    <source>
        <strain evidence="1 2">79601</strain>
    </source>
</reference>
<protein>
    <submittedName>
        <fullName evidence="1">Uncharacterized protein</fullName>
    </submittedName>
</protein>